<dbReference type="OrthoDB" id="5409188at2759"/>
<keyword evidence="3" id="KW-1185">Reference proteome</keyword>
<evidence type="ECO:0000256" key="1">
    <source>
        <dbReference type="SAM" id="MobiDB-lite"/>
    </source>
</evidence>
<evidence type="ECO:0000313" key="2">
    <source>
        <dbReference type="EMBL" id="CAF9914242.1"/>
    </source>
</evidence>
<proteinExistence type="predicted"/>
<accession>A0A8H3I427</accession>
<dbReference type="EMBL" id="CAJPDR010000072">
    <property type="protein sequence ID" value="CAF9914242.1"/>
    <property type="molecule type" value="Genomic_DNA"/>
</dbReference>
<evidence type="ECO:0000313" key="3">
    <source>
        <dbReference type="Proteomes" id="UP000664203"/>
    </source>
</evidence>
<dbReference type="Proteomes" id="UP000664203">
    <property type="component" value="Unassembled WGS sequence"/>
</dbReference>
<gene>
    <name evidence="2" type="ORF">ALECFALPRED_009505</name>
</gene>
<comment type="caution">
    <text evidence="2">The sequence shown here is derived from an EMBL/GenBank/DDBJ whole genome shotgun (WGS) entry which is preliminary data.</text>
</comment>
<reference evidence="2" key="1">
    <citation type="submission" date="2021-03" db="EMBL/GenBank/DDBJ databases">
        <authorList>
            <person name="Tagirdzhanova G."/>
        </authorList>
    </citation>
    <scope>NUCLEOTIDE SEQUENCE</scope>
</reference>
<name>A0A8H3I427_9LECA</name>
<sequence>MVQLLRDEGITPAMIQKNRGLLVNAVKATLKDEIFFLGRIGTTVIRDRAGIQCRQQHHVERHSIEKRILPGPPFSLISPKSLLGSAPPRSASFTDAFLQRQNGAASSLDQKQNVENGITVPTARHE</sequence>
<feature type="compositionally biased region" description="Polar residues" evidence="1">
    <location>
        <begin position="103"/>
        <end position="116"/>
    </location>
</feature>
<feature type="region of interest" description="Disordered" evidence="1">
    <location>
        <begin position="103"/>
        <end position="126"/>
    </location>
</feature>
<dbReference type="AlphaFoldDB" id="A0A8H3I427"/>
<organism evidence="2 3">
    <name type="scientific">Alectoria fallacina</name>
    <dbReference type="NCBI Taxonomy" id="1903189"/>
    <lineage>
        <taxon>Eukaryota</taxon>
        <taxon>Fungi</taxon>
        <taxon>Dikarya</taxon>
        <taxon>Ascomycota</taxon>
        <taxon>Pezizomycotina</taxon>
        <taxon>Lecanoromycetes</taxon>
        <taxon>OSLEUM clade</taxon>
        <taxon>Lecanoromycetidae</taxon>
        <taxon>Lecanorales</taxon>
        <taxon>Lecanorineae</taxon>
        <taxon>Parmeliaceae</taxon>
        <taxon>Alectoria</taxon>
    </lineage>
</organism>
<protein>
    <submittedName>
        <fullName evidence="2">Uncharacterized protein</fullName>
    </submittedName>
</protein>